<reference evidence="2" key="1">
    <citation type="submission" date="2024-07" db="EMBL/GenBank/DDBJ databases">
        <authorList>
            <person name="Li X.-J."/>
            <person name="Wang X."/>
        </authorList>
    </citation>
    <scope>NUCLEOTIDE SEQUENCE</scope>
    <source>
        <strain evidence="2">HSP-536</strain>
    </source>
</reference>
<dbReference type="AlphaFoldDB" id="A0AB39V3X7"/>
<gene>
    <name evidence="2" type="ORF">AB8B28_11060</name>
</gene>
<protein>
    <submittedName>
        <fullName evidence="2">IS630 family transposase</fullName>
    </submittedName>
</protein>
<dbReference type="InterPro" id="IPR012337">
    <property type="entry name" value="RNaseH-like_sf"/>
</dbReference>
<dbReference type="NCBIfam" id="NF033545">
    <property type="entry name" value="transpos_IS630"/>
    <property type="match status" value="1"/>
</dbReference>
<dbReference type="InterPro" id="IPR038717">
    <property type="entry name" value="Tc1-like_DDE_dom"/>
</dbReference>
<name>A0AB39V3X7_9FUSO</name>
<dbReference type="Pfam" id="PF13358">
    <property type="entry name" value="DDE_3"/>
    <property type="match status" value="1"/>
</dbReference>
<dbReference type="RefSeq" id="WP_369715802.1">
    <property type="nucleotide sequence ID" value="NZ_CP165647.1"/>
</dbReference>
<evidence type="ECO:0000259" key="1">
    <source>
        <dbReference type="Pfam" id="PF13358"/>
    </source>
</evidence>
<dbReference type="GO" id="GO:0003676">
    <property type="term" value="F:nucleic acid binding"/>
    <property type="evidence" value="ECO:0007669"/>
    <property type="project" value="InterPro"/>
</dbReference>
<dbReference type="EMBL" id="CP165647">
    <property type="protein sequence ID" value="XDU62161.1"/>
    <property type="molecule type" value="Genomic_DNA"/>
</dbReference>
<accession>A0AB39V3X7</accession>
<feature type="domain" description="Tc1-like transposase DDE" evidence="1">
    <location>
        <begin position="17"/>
        <end position="136"/>
    </location>
</feature>
<organism evidence="2">
    <name type="scientific">Leptotrichia alba</name>
    <dbReference type="NCBI Taxonomy" id="3239304"/>
    <lineage>
        <taxon>Bacteria</taxon>
        <taxon>Fusobacteriati</taxon>
        <taxon>Fusobacteriota</taxon>
        <taxon>Fusobacteriia</taxon>
        <taxon>Fusobacteriales</taxon>
        <taxon>Leptotrichiaceae</taxon>
        <taxon>Leptotrichia</taxon>
    </lineage>
</organism>
<dbReference type="SUPFAM" id="SSF53098">
    <property type="entry name" value="Ribonuclease H-like"/>
    <property type="match status" value="1"/>
</dbReference>
<sequence length="166" mass="19316">MFEDEASFGRINSPKCCWCNNKFRPCVPCHHIREYRYAFGAVEPLTGERFFLVMPNCNTSNMSIFLKELSKTYSEDIMILVCDGAAWHKSKNLEISGDIIITHIPPYTPEMNPIEQIWKQIRQMGFGNKIFRTLKAVVDRLCDTINLLTDELVKSITLREWIYSID</sequence>
<dbReference type="InterPro" id="IPR047655">
    <property type="entry name" value="Transpos_IS630-like"/>
</dbReference>
<dbReference type="Gene3D" id="3.30.420.10">
    <property type="entry name" value="Ribonuclease H-like superfamily/Ribonuclease H"/>
    <property type="match status" value="1"/>
</dbReference>
<dbReference type="KEGG" id="lala:AB8B28_11060"/>
<evidence type="ECO:0000313" key="2">
    <source>
        <dbReference type="EMBL" id="XDU62161.1"/>
    </source>
</evidence>
<dbReference type="InterPro" id="IPR036397">
    <property type="entry name" value="RNaseH_sf"/>
</dbReference>
<proteinExistence type="predicted"/>